<organism evidence="3 4">
    <name type="scientific">Microbotryum saponariae</name>
    <dbReference type="NCBI Taxonomy" id="289078"/>
    <lineage>
        <taxon>Eukaryota</taxon>
        <taxon>Fungi</taxon>
        <taxon>Dikarya</taxon>
        <taxon>Basidiomycota</taxon>
        <taxon>Pucciniomycotina</taxon>
        <taxon>Microbotryomycetes</taxon>
        <taxon>Microbotryales</taxon>
        <taxon>Microbotryaceae</taxon>
        <taxon>Microbotryum</taxon>
    </lineage>
</organism>
<dbReference type="InterPro" id="IPR049317">
    <property type="entry name" value="GCIP-like_N"/>
</dbReference>
<sequence length="419" mass="45413">MTPSPKPQPKPKAPTSSIASTSSCSSSTSNASTSIPHIIQATLNQCQTISTLVTAQLEPSESTYSNAKGTSTPTHTTPSFTLLKAIRSDHLVLAQQIHSAVTSIALGFKPPISTGNGFESVFEQLRGVVAKVEFGVGELGKFGRDAGRRRRGGGCLERELRLSTQDLIEVTQAFLNTSLQVYNTPTATPSKAQTPSTQESKLRDQLLLHTSLVWAAVERSKLISENELRALNTRWKGVVEVLEDCLEEVKGLESAQVGQDGEAEDGEQDEDDYRTSHPLDEQEKKTAKACLMLLRIGNLVVKRVIGVTGLAAGKEAEEEKEEGKGFHSDAFQDKADEQIEAISEAADEVASCLEPPHDKEELGEAVGGFVGHVEALIESVLEACWEGEGDAEDKELLWFNMGKVQLRGAEKKVREMLVM</sequence>
<gene>
    <name evidence="3" type="ORF">BZ3500_MVSOF-1268-A1-R1_CHR3-1G06081</name>
</gene>
<proteinExistence type="predicted"/>
<accession>A0A2X0MY73</accession>
<dbReference type="OrthoDB" id="2537795at2759"/>
<feature type="compositionally biased region" description="Pro residues" evidence="1">
    <location>
        <begin position="1"/>
        <end position="12"/>
    </location>
</feature>
<feature type="compositionally biased region" description="Acidic residues" evidence="1">
    <location>
        <begin position="261"/>
        <end position="272"/>
    </location>
</feature>
<dbReference type="STRING" id="289078.A0A2X0MY73"/>
<evidence type="ECO:0000313" key="3">
    <source>
        <dbReference type="EMBL" id="SCZ99542.1"/>
    </source>
</evidence>
<reference evidence="4" key="1">
    <citation type="submission" date="2016-10" db="EMBL/GenBank/DDBJ databases">
        <authorList>
            <person name="Jeantristanb JTB J.-T."/>
            <person name="Ricardo R."/>
        </authorList>
    </citation>
    <scope>NUCLEOTIDE SEQUENCE [LARGE SCALE GENOMIC DNA]</scope>
</reference>
<dbReference type="GO" id="GO:0005634">
    <property type="term" value="C:nucleus"/>
    <property type="evidence" value="ECO:0007669"/>
    <property type="project" value="TreeGrafter"/>
</dbReference>
<name>A0A2X0MY73_9BASI</name>
<evidence type="ECO:0000256" key="1">
    <source>
        <dbReference type="SAM" id="MobiDB-lite"/>
    </source>
</evidence>
<evidence type="ECO:0000313" key="4">
    <source>
        <dbReference type="Proteomes" id="UP000249723"/>
    </source>
</evidence>
<dbReference type="AlphaFoldDB" id="A0A2X0MY73"/>
<dbReference type="PANTHER" id="PTHR15492:SF1">
    <property type="entry name" value="CYCLIN-D1-BINDING PROTEIN 1"/>
    <property type="match status" value="1"/>
</dbReference>
<dbReference type="Proteomes" id="UP000249723">
    <property type="component" value="Unassembled WGS sequence"/>
</dbReference>
<dbReference type="Gene3D" id="1.20.1410.10">
    <property type="entry name" value="I/LWEQ domain"/>
    <property type="match status" value="1"/>
</dbReference>
<dbReference type="PANTHER" id="PTHR15492">
    <property type="entry name" value="CYCLIN D1-BINDING PROTEIN 1"/>
    <property type="match status" value="1"/>
</dbReference>
<dbReference type="EMBL" id="FMWP01000096">
    <property type="protein sequence ID" value="SCZ99542.1"/>
    <property type="molecule type" value="Genomic_DNA"/>
</dbReference>
<keyword evidence="4" id="KW-1185">Reference proteome</keyword>
<protein>
    <submittedName>
        <fullName evidence="3">BZ3500_MvSof-1268-A1-R1_Chr3-1g06081 protein</fullName>
    </submittedName>
</protein>
<feature type="region of interest" description="Disordered" evidence="1">
    <location>
        <begin position="253"/>
        <end position="281"/>
    </location>
</feature>
<dbReference type="InterPro" id="IPR026907">
    <property type="entry name" value="GCIP-like"/>
</dbReference>
<feature type="region of interest" description="Disordered" evidence="1">
    <location>
        <begin position="1"/>
        <end position="26"/>
    </location>
</feature>
<dbReference type="PROSITE" id="PS51257">
    <property type="entry name" value="PROKAR_LIPOPROTEIN"/>
    <property type="match status" value="1"/>
</dbReference>
<feature type="compositionally biased region" description="Low complexity" evidence="1">
    <location>
        <begin position="13"/>
        <end position="26"/>
    </location>
</feature>
<evidence type="ECO:0000259" key="2">
    <source>
        <dbReference type="Pfam" id="PF13324"/>
    </source>
</evidence>
<dbReference type="Pfam" id="PF13324">
    <property type="entry name" value="GCIP_N"/>
    <property type="match status" value="1"/>
</dbReference>
<feature type="domain" description="Cyclin-D1-binding protein 1-like N-terminal" evidence="2">
    <location>
        <begin position="151"/>
        <end position="253"/>
    </location>
</feature>